<organism evidence="1 2">
    <name type="scientific">Prorocentrum cordatum</name>
    <dbReference type="NCBI Taxonomy" id="2364126"/>
    <lineage>
        <taxon>Eukaryota</taxon>
        <taxon>Sar</taxon>
        <taxon>Alveolata</taxon>
        <taxon>Dinophyceae</taxon>
        <taxon>Prorocentrales</taxon>
        <taxon>Prorocentraceae</taxon>
        <taxon>Prorocentrum</taxon>
    </lineage>
</organism>
<keyword evidence="2" id="KW-1185">Reference proteome</keyword>
<protein>
    <recommendedName>
        <fullName evidence="3">Reverse transcriptase domain-containing protein</fullName>
    </recommendedName>
</protein>
<dbReference type="Proteomes" id="UP001189429">
    <property type="component" value="Unassembled WGS sequence"/>
</dbReference>
<gene>
    <name evidence="1" type="ORF">PCOR1329_LOCUS31863</name>
</gene>
<evidence type="ECO:0008006" key="3">
    <source>
        <dbReference type="Google" id="ProtNLM"/>
    </source>
</evidence>
<accession>A0ABN9SR68</accession>
<evidence type="ECO:0000313" key="2">
    <source>
        <dbReference type="Proteomes" id="UP001189429"/>
    </source>
</evidence>
<evidence type="ECO:0000313" key="1">
    <source>
        <dbReference type="EMBL" id="CAK0834436.1"/>
    </source>
</evidence>
<name>A0ABN9SR68_9DINO</name>
<dbReference type="EMBL" id="CAUYUJ010012681">
    <property type="protein sequence ID" value="CAK0834436.1"/>
    <property type="molecule type" value="Genomic_DNA"/>
</dbReference>
<proteinExistence type="predicted"/>
<sequence length="873" mass="96226">MAYVGMFTQGMAHREASRCRKFRQTGLVHVEPAIRWWKRSGAFFQFAPVVVQACQNRLDAAVSEMLLQQESQPELNAPHVHKFLGRVFPSKFRSSVVRPPGRRLWARARRLLRPGSAHFRPPGTALGSSHAEVFKTIYILGEASRASFDVARRLRSHSTSEVELYMIFRATNFVDEPRRGVARKAIADAMEYRGLAIPRISKPLKIGALAHPASGSRARSCAKGLLAEHPEAGMPLHLPRVGVSEARWPSIQERVWNYKPLTKKLTRKGASAVACVCDRFRGVLPEAAWSATGHVAVRGYLLTGLSKKAREVASANSKETIFPGRRSFVEHATEAVLSFREENVISSAPWGGVEGLSERASWWANQEWDLHNSTIAILHHITENGVRELKRTYGDLVWHCEDHQCTRLVGHCPKLYASLFIDTFSNAPDAFRVERVSPGGAARQVGAVLPRGVRSAVPWAFRGRTFDKLASCRCMPKSKKGFTTARCIIDFTGHPLKRLHQAIGRILKDVGIEVVGERSFNAATTVDAIGRLRRYNSALQSWAGRSPTARDERPVRMWKEDLKGFFPSVPQERLLEDVELLLRLFLDSRPGLLPESAVFTAFPREPKRAVVCGKVREASGVHVPLRVIVPVLQHAAQASVFECAGAVVRQIRGAFIGSPLPPPWCTVSVMMRERSWMDSAAASIALAAWTWTGARYVDNRVVLGLQRKIGGATLVPSSLLDPGFYVDPVVLEPEPDNSFVGVKVLADGLRVEAQCTVDGFPDIVVEAGSLRFPTHHKWRYRSGASGGSAAVKVAGLLGGMHQAIRLSYPIRRARRAVVQLAVVYLALGHDHIDVVGAVQTVGKRHPHVVGTLARELAAAAADSAALLRLEAKR</sequence>
<comment type="caution">
    <text evidence="1">The sequence shown here is derived from an EMBL/GenBank/DDBJ whole genome shotgun (WGS) entry which is preliminary data.</text>
</comment>
<reference evidence="1" key="1">
    <citation type="submission" date="2023-10" db="EMBL/GenBank/DDBJ databases">
        <authorList>
            <person name="Chen Y."/>
            <person name="Shah S."/>
            <person name="Dougan E. K."/>
            <person name="Thang M."/>
            <person name="Chan C."/>
        </authorList>
    </citation>
    <scope>NUCLEOTIDE SEQUENCE [LARGE SCALE GENOMIC DNA]</scope>
</reference>